<accession>A0A2R5GK19</accession>
<dbReference type="AlphaFoldDB" id="A0A2R5GK19"/>
<feature type="compositionally biased region" description="Polar residues" evidence="1">
    <location>
        <begin position="13"/>
        <end position="22"/>
    </location>
</feature>
<dbReference type="EMBL" id="BEYU01000081">
    <property type="protein sequence ID" value="GBG30669.1"/>
    <property type="molecule type" value="Genomic_DNA"/>
</dbReference>
<dbReference type="InParanoid" id="A0A2R5GK19"/>
<evidence type="ECO:0000313" key="2">
    <source>
        <dbReference type="EMBL" id="GBG30669.1"/>
    </source>
</evidence>
<comment type="caution">
    <text evidence="2">The sequence shown here is derived from an EMBL/GenBank/DDBJ whole genome shotgun (WGS) entry which is preliminary data.</text>
</comment>
<gene>
    <name evidence="2" type="ORF">FCC1311_068892</name>
</gene>
<evidence type="ECO:0000313" key="3">
    <source>
        <dbReference type="Proteomes" id="UP000241890"/>
    </source>
</evidence>
<name>A0A2R5GK19_9STRA</name>
<reference evidence="2 3" key="1">
    <citation type="submission" date="2017-12" db="EMBL/GenBank/DDBJ databases">
        <title>Sequencing, de novo assembly and annotation of complete genome of a new Thraustochytrid species, strain FCC1311.</title>
        <authorList>
            <person name="Sedici K."/>
            <person name="Godart F."/>
            <person name="Aiese Cigliano R."/>
            <person name="Sanseverino W."/>
            <person name="Barakat M."/>
            <person name="Ortet P."/>
            <person name="Marechal E."/>
            <person name="Cagnac O."/>
            <person name="Amato A."/>
        </authorList>
    </citation>
    <scope>NUCLEOTIDE SEQUENCE [LARGE SCALE GENOMIC DNA]</scope>
</reference>
<protein>
    <submittedName>
        <fullName evidence="2">Uncharacterized protein</fullName>
    </submittedName>
</protein>
<sequence length="88" mass="9675">MARGLRQQRDAHNATQRNTTQRKAYDYPHFATLSFPASQPEDDALVHTKNVVAQHSRPAVKGVVKTDDFRGVDAANSAEQNLKGGMAL</sequence>
<keyword evidence="3" id="KW-1185">Reference proteome</keyword>
<evidence type="ECO:0000256" key="1">
    <source>
        <dbReference type="SAM" id="MobiDB-lite"/>
    </source>
</evidence>
<organism evidence="2 3">
    <name type="scientific">Hondaea fermentalgiana</name>
    <dbReference type="NCBI Taxonomy" id="2315210"/>
    <lineage>
        <taxon>Eukaryota</taxon>
        <taxon>Sar</taxon>
        <taxon>Stramenopiles</taxon>
        <taxon>Bigyra</taxon>
        <taxon>Labyrinthulomycetes</taxon>
        <taxon>Thraustochytrida</taxon>
        <taxon>Thraustochytriidae</taxon>
        <taxon>Hondaea</taxon>
    </lineage>
</organism>
<proteinExistence type="predicted"/>
<dbReference type="Proteomes" id="UP000241890">
    <property type="component" value="Unassembled WGS sequence"/>
</dbReference>
<feature type="region of interest" description="Disordered" evidence="1">
    <location>
        <begin position="1"/>
        <end position="25"/>
    </location>
</feature>